<dbReference type="EMBL" id="KY563466">
    <property type="protein sequence ID" value="ARK19875.1"/>
    <property type="molecule type" value="mRNA"/>
</dbReference>
<accession>A0A1W6EVZ9</accession>
<dbReference type="InterPro" id="IPR038602">
    <property type="entry name" value="Mite_allergen_7_sf"/>
</dbReference>
<evidence type="ECO:0000313" key="2">
    <source>
        <dbReference type="EMBL" id="ARK19875.1"/>
    </source>
</evidence>
<keyword evidence="1" id="KW-0732">Signal</keyword>
<dbReference type="Pfam" id="PF16984">
    <property type="entry name" value="Grp7_allergen"/>
    <property type="match status" value="1"/>
</dbReference>
<dbReference type="Gene3D" id="3.15.10.50">
    <property type="match status" value="1"/>
</dbReference>
<feature type="chain" id="PRO_5012190600" evidence="1">
    <location>
        <begin position="24"/>
        <end position="413"/>
    </location>
</feature>
<organism evidence="2">
    <name type="scientific">Ampulex compressa</name>
    <name type="common">Emerald cockroach wasp</name>
    <dbReference type="NCBI Taxonomy" id="860918"/>
    <lineage>
        <taxon>Eukaryota</taxon>
        <taxon>Metazoa</taxon>
        <taxon>Ecdysozoa</taxon>
        <taxon>Arthropoda</taxon>
        <taxon>Hexapoda</taxon>
        <taxon>Insecta</taxon>
        <taxon>Pterygota</taxon>
        <taxon>Neoptera</taxon>
        <taxon>Endopterygota</taxon>
        <taxon>Hymenoptera</taxon>
        <taxon>Apocrita</taxon>
        <taxon>Aculeata</taxon>
        <taxon>Apoidea</taxon>
        <taxon>Ampulicidae</taxon>
        <taxon>Ampulicini</taxon>
        <taxon>Ampulex</taxon>
    </lineage>
</organism>
<reference evidence="2" key="1">
    <citation type="submission" date="2017-02" db="EMBL/GenBank/DDBJ databases">
        <title>Parasitoid Jewel Wasp Mounts Multi-Pronged Neurochemical Attack to Hijack a Host Brain.</title>
        <authorList>
            <person name="Arvidson R.S."/>
            <person name="Kaiser M."/>
            <person name="Libersat F."/>
            <person name="Adams M.E."/>
        </authorList>
    </citation>
    <scope>NUCLEOTIDE SEQUENCE</scope>
    <source>
        <strain evidence="2">93</strain>
    </source>
</reference>
<protein>
    <submittedName>
        <fullName evidence="2">Venom protein</fullName>
    </submittedName>
</protein>
<feature type="signal peptide" evidence="1">
    <location>
        <begin position="1"/>
        <end position="23"/>
    </location>
</feature>
<dbReference type="AlphaFoldDB" id="A0A1W6EVZ9"/>
<proteinExistence type="evidence at transcript level"/>
<name>A0A1W6EVZ9_AMPCP</name>
<evidence type="ECO:0000256" key="1">
    <source>
        <dbReference type="SAM" id="SignalP"/>
    </source>
</evidence>
<dbReference type="InterPro" id="IPR020234">
    <property type="entry name" value="Mite_allergen_group-7"/>
</dbReference>
<sequence length="413" mass="46709">MDSRGYFLVISLLALMSRNLSFANYVECELNGEFEVPLRSGGKYIIQGSVFMADYSRDASVYIYPDTNLVNFVFHNFSTFFTGMMTLPRNRNVASKHLITWGDMGELIGIGELKNAIDEDSMILRHHVFLPGKRSVSKNLPVPVRVKIEELAEMCLRQYVCKDLNSVRPDQLKVGDSDQFGPVSVYSPSVSVIMAQELPVCPIKKKISQENANGLVDHAVEYFVEKIRQKKLRELNVPDTTKEFSFDNGMFVTNGIFKAMNGKFGDLKTLRRRGNAKYVIDGEKHTITSDLEIPNAILKYQNYKLTYGIDIDGKLEVKLGDVTVTGAIEVDFAETPCTFFVKSVKISDFENPTVDATGIGPLSGMIPRIISWVSNDWKKDIIRKVEIEVTKYAQRVVQNIDCDQFRNKISKLF</sequence>